<name>A0A8S1JWH5_PARPR</name>
<evidence type="ECO:0000313" key="1">
    <source>
        <dbReference type="EMBL" id="CAD8047022.1"/>
    </source>
</evidence>
<protein>
    <submittedName>
        <fullName evidence="1">Uncharacterized protein</fullName>
    </submittedName>
</protein>
<sequence>MYEFNITLQNKLLEKQSEGFSKTIRSIQKNESLKNKSFKEMSKNQRVQETKNW</sequence>
<dbReference type="AlphaFoldDB" id="A0A8S1JWH5"/>
<evidence type="ECO:0000313" key="2">
    <source>
        <dbReference type="Proteomes" id="UP000688137"/>
    </source>
</evidence>
<keyword evidence="2" id="KW-1185">Reference proteome</keyword>
<dbReference type="EMBL" id="CAJJDM010000008">
    <property type="protein sequence ID" value="CAD8047022.1"/>
    <property type="molecule type" value="Genomic_DNA"/>
</dbReference>
<accession>A0A8S1JWH5</accession>
<dbReference type="Proteomes" id="UP000688137">
    <property type="component" value="Unassembled WGS sequence"/>
</dbReference>
<organism evidence="1 2">
    <name type="scientific">Paramecium primaurelia</name>
    <dbReference type="NCBI Taxonomy" id="5886"/>
    <lineage>
        <taxon>Eukaryota</taxon>
        <taxon>Sar</taxon>
        <taxon>Alveolata</taxon>
        <taxon>Ciliophora</taxon>
        <taxon>Intramacronucleata</taxon>
        <taxon>Oligohymenophorea</taxon>
        <taxon>Peniculida</taxon>
        <taxon>Parameciidae</taxon>
        <taxon>Paramecium</taxon>
    </lineage>
</organism>
<comment type="caution">
    <text evidence="1">The sequence shown here is derived from an EMBL/GenBank/DDBJ whole genome shotgun (WGS) entry which is preliminary data.</text>
</comment>
<proteinExistence type="predicted"/>
<gene>
    <name evidence="1" type="ORF">PPRIM_AZ9-3.1.T0110220</name>
</gene>
<reference evidence="1" key="1">
    <citation type="submission" date="2021-01" db="EMBL/GenBank/DDBJ databases">
        <authorList>
            <consortium name="Genoscope - CEA"/>
            <person name="William W."/>
        </authorList>
    </citation>
    <scope>NUCLEOTIDE SEQUENCE</scope>
</reference>